<name>A0A839ARJ5_9FLAO</name>
<dbReference type="InterPro" id="IPR008969">
    <property type="entry name" value="CarboxyPept-like_regulatory"/>
</dbReference>
<keyword evidence="3" id="KW-0998">Cell outer membrane</keyword>
<sequence>MKTLITTFILFFIGITTALGQFNIKGKTVDEQNQALPFTNVILYKIGNEATPSGTITDENGNYQFKNIEKGNYKITISSIGFKTEKIKEFELNSNKTFNITLKEDNQTLDEVVVKSTRPVIKQTAEKLIVDLEKTEMLNSNLQDVMRKVPGVLVTNNGITIAGKGGVRILINGKTTEYMDVDTLLRDFPADNIAKIEVVEQPGAEYEASGSGAIINILLKKNVRLGTHGSITGWIGEDEGFEYGTRASIASYKNKLNWQTSISHSKPTWRDDLFLVRTVDSETYDQVSKSPYDPNNLSFSGNVDYYINDNNSFGIGGRWNKRTSDRITTSRTIVSDATNTSTLFSENNFDRERTNFNINPYYEYKSDTEKLVVDFNYINYNNDNTNTLYDIAGSTRSFTDRQYIQDGKYAIKTYKADYSKNFSDNFKLSVGSKYAMVNTDNDLQSFLEDQTTSAFVLDPETSSQFLIDETIFAVYSKVNATMGKWSFSGGLRYEDSNTNGTSHFIENNQPTTKVKKRPISKLFPSASISRKVTDKIGASLSYSYRIRRPSYNSLNSFQEFLDPFSAEEGNPNLKPAFTNNYQFNLTHQGQPFFTVGYSQTNDVIFDLIKQDNTTAQIRQQAVNVKNFTNWNFRLFAPLSFTKGLEGYTGFIANKNMYNSDLHGVDLSKWSLFWFVQASYKLPWDVNFEMSGNYGTGALEGQIDVDWLAGLDFSFGKKFLDEKLKVNLGFNKMLNRGFNGTIDYGNGTAKVESNGSRQNIQLRLVYSFGSKFGKKKSRRNSSRDEENRIDDNN</sequence>
<dbReference type="EMBL" id="JACGLS010000007">
    <property type="protein sequence ID" value="MBA6157277.1"/>
    <property type="molecule type" value="Genomic_DNA"/>
</dbReference>
<feature type="compositionally biased region" description="Basic and acidic residues" evidence="4">
    <location>
        <begin position="780"/>
        <end position="792"/>
    </location>
</feature>
<keyword evidence="6" id="KW-0675">Receptor</keyword>
<dbReference type="Gene3D" id="2.170.130.10">
    <property type="entry name" value="TonB-dependent receptor, plug domain"/>
    <property type="match status" value="1"/>
</dbReference>
<protein>
    <submittedName>
        <fullName evidence="6">TonB-dependent receptor</fullName>
    </submittedName>
</protein>
<dbReference type="Pfam" id="PF14905">
    <property type="entry name" value="OMP_b-brl_3"/>
    <property type="match status" value="1"/>
</dbReference>
<evidence type="ECO:0000256" key="3">
    <source>
        <dbReference type="ARBA" id="ARBA00023237"/>
    </source>
</evidence>
<dbReference type="Gene3D" id="2.40.170.20">
    <property type="entry name" value="TonB-dependent receptor, beta-barrel domain"/>
    <property type="match status" value="1"/>
</dbReference>
<dbReference type="PANTHER" id="PTHR40980:SF4">
    <property type="entry name" value="TONB-DEPENDENT RECEPTOR-LIKE BETA-BARREL DOMAIN-CONTAINING PROTEIN"/>
    <property type="match status" value="1"/>
</dbReference>
<dbReference type="Pfam" id="PF13715">
    <property type="entry name" value="CarbopepD_reg_2"/>
    <property type="match status" value="1"/>
</dbReference>
<proteinExistence type="predicted"/>
<gene>
    <name evidence="6" type="ORF">H3Z83_12210</name>
</gene>
<dbReference type="GO" id="GO:0009279">
    <property type="term" value="C:cell outer membrane"/>
    <property type="evidence" value="ECO:0007669"/>
    <property type="project" value="UniProtKB-SubCell"/>
</dbReference>
<evidence type="ECO:0000256" key="4">
    <source>
        <dbReference type="SAM" id="MobiDB-lite"/>
    </source>
</evidence>
<feature type="domain" description="Outer membrane protein beta-barrel" evidence="5">
    <location>
        <begin position="365"/>
        <end position="765"/>
    </location>
</feature>
<accession>A0A839ARJ5</accession>
<reference evidence="6 7" key="1">
    <citation type="submission" date="2020-07" db="EMBL/GenBank/DDBJ databases">
        <title>Bacterium isolated from marine sediment.</title>
        <authorList>
            <person name="Shang D."/>
            <person name="Du Z.-J."/>
        </authorList>
    </citation>
    <scope>NUCLEOTIDE SEQUENCE [LARGE SCALE GENOMIC DNA]</scope>
    <source>
        <strain evidence="6 7">S7007</strain>
    </source>
</reference>
<dbReference type="InterPro" id="IPR037066">
    <property type="entry name" value="Plug_dom_sf"/>
</dbReference>
<organism evidence="6 7">
    <name type="scientific">Tenacibaculum pelagium</name>
    <dbReference type="NCBI Taxonomy" id="2759527"/>
    <lineage>
        <taxon>Bacteria</taxon>
        <taxon>Pseudomonadati</taxon>
        <taxon>Bacteroidota</taxon>
        <taxon>Flavobacteriia</taxon>
        <taxon>Flavobacteriales</taxon>
        <taxon>Flavobacteriaceae</taxon>
        <taxon>Tenacibaculum</taxon>
    </lineage>
</organism>
<evidence type="ECO:0000256" key="2">
    <source>
        <dbReference type="ARBA" id="ARBA00023136"/>
    </source>
</evidence>
<comment type="caution">
    <text evidence="6">The sequence shown here is derived from an EMBL/GenBank/DDBJ whole genome shotgun (WGS) entry which is preliminary data.</text>
</comment>
<dbReference type="InterPro" id="IPR041700">
    <property type="entry name" value="OMP_b-brl_3"/>
</dbReference>
<dbReference type="AlphaFoldDB" id="A0A839ARJ5"/>
<evidence type="ECO:0000313" key="7">
    <source>
        <dbReference type="Proteomes" id="UP000563906"/>
    </source>
</evidence>
<evidence type="ECO:0000259" key="5">
    <source>
        <dbReference type="Pfam" id="PF14905"/>
    </source>
</evidence>
<evidence type="ECO:0000313" key="6">
    <source>
        <dbReference type="EMBL" id="MBA6157277.1"/>
    </source>
</evidence>
<dbReference type="InterPro" id="IPR036942">
    <property type="entry name" value="Beta-barrel_TonB_sf"/>
</dbReference>
<comment type="subcellular location">
    <subcellularLocation>
        <location evidence="1">Cell outer membrane</location>
    </subcellularLocation>
</comment>
<dbReference type="RefSeq" id="WP_182125777.1">
    <property type="nucleotide sequence ID" value="NZ_JACGLS010000007.1"/>
</dbReference>
<dbReference type="PANTHER" id="PTHR40980">
    <property type="entry name" value="PLUG DOMAIN-CONTAINING PROTEIN"/>
    <property type="match status" value="1"/>
</dbReference>
<evidence type="ECO:0000256" key="1">
    <source>
        <dbReference type="ARBA" id="ARBA00004442"/>
    </source>
</evidence>
<keyword evidence="7" id="KW-1185">Reference proteome</keyword>
<dbReference type="SUPFAM" id="SSF49464">
    <property type="entry name" value="Carboxypeptidase regulatory domain-like"/>
    <property type="match status" value="1"/>
</dbReference>
<dbReference type="Proteomes" id="UP000563906">
    <property type="component" value="Unassembled WGS sequence"/>
</dbReference>
<dbReference type="SUPFAM" id="SSF56935">
    <property type="entry name" value="Porins"/>
    <property type="match status" value="1"/>
</dbReference>
<dbReference type="Gene3D" id="2.60.40.1120">
    <property type="entry name" value="Carboxypeptidase-like, regulatory domain"/>
    <property type="match status" value="1"/>
</dbReference>
<keyword evidence="2" id="KW-0472">Membrane</keyword>
<feature type="region of interest" description="Disordered" evidence="4">
    <location>
        <begin position="772"/>
        <end position="792"/>
    </location>
</feature>